<organism evidence="6 7">
    <name type="scientific">Erythroxylum novogranatense</name>
    <dbReference type="NCBI Taxonomy" id="1862640"/>
    <lineage>
        <taxon>Eukaryota</taxon>
        <taxon>Viridiplantae</taxon>
        <taxon>Streptophyta</taxon>
        <taxon>Embryophyta</taxon>
        <taxon>Tracheophyta</taxon>
        <taxon>Spermatophyta</taxon>
        <taxon>Magnoliopsida</taxon>
        <taxon>eudicotyledons</taxon>
        <taxon>Gunneridae</taxon>
        <taxon>Pentapetalae</taxon>
        <taxon>rosids</taxon>
        <taxon>fabids</taxon>
        <taxon>Malpighiales</taxon>
        <taxon>Erythroxylaceae</taxon>
        <taxon>Erythroxylum</taxon>
    </lineage>
</organism>
<dbReference type="InterPro" id="IPR043452">
    <property type="entry name" value="BZIP46-like"/>
</dbReference>
<comment type="subcellular location">
    <subcellularLocation>
        <location evidence="1">Nucleus</location>
    </subcellularLocation>
</comment>
<dbReference type="GO" id="GO:0005634">
    <property type="term" value="C:nucleus"/>
    <property type="evidence" value="ECO:0007669"/>
    <property type="project" value="UniProtKB-SubCell"/>
</dbReference>
<gene>
    <name evidence="6" type="ORF">K2173_007501</name>
</gene>
<dbReference type="GO" id="GO:0003677">
    <property type="term" value="F:DNA binding"/>
    <property type="evidence" value="ECO:0007669"/>
    <property type="project" value="UniProtKB-KW"/>
</dbReference>
<evidence type="ECO:0000313" key="6">
    <source>
        <dbReference type="EMBL" id="KAJ8762343.1"/>
    </source>
</evidence>
<sequence length="237" mass="26436">MSDSMKTAYNRISYILCSVNLLEDGSFEIRFFFTFDSRAWRRPQFYLCRPCSGITSSSRKSMEEVWEDINLASLQDHTNNCYSTRTHTNSSSSIILQDFLAKPLEQPSMVASVKLSSNQGSDFFGCSEPPYPATVLSLKSGADLEFLKSTGRTIANPTVPEGVCTASFDSSLDCSLDGSGALSFCSCCKKRAFENGDNSGDRRHKRMIKNRESAARSRARKQEYFCPSFSSTPFSLH</sequence>
<dbReference type="AlphaFoldDB" id="A0AAV8T6W2"/>
<dbReference type="InterPro" id="IPR004827">
    <property type="entry name" value="bZIP"/>
</dbReference>
<keyword evidence="2" id="KW-0238">DNA-binding</keyword>
<dbReference type="PANTHER" id="PTHR22952">
    <property type="entry name" value="CAMP-RESPONSE ELEMENT BINDING PROTEIN-RELATED"/>
    <property type="match status" value="1"/>
</dbReference>
<evidence type="ECO:0000256" key="2">
    <source>
        <dbReference type="ARBA" id="ARBA00023125"/>
    </source>
</evidence>
<comment type="caution">
    <text evidence="6">The sequence shown here is derived from an EMBL/GenBank/DDBJ whole genome shotgun (WGS) entry which is preliminary data.</text>
</comment>
<dbReference type="Proteomes" id="UP001159364">
    <property type="component" value="Linkage Group LG06"/>
</dbReference>
<dbReference type="PROSITE" id="PS00036">
    <property type="entry name" value="BZIP_BASIC"/>
    <property type="match status" value="1"/>
</dbReference>
<evidence type="ECO:0000313" key="7">
    <source>
        <dbReference type="Proteomes" id="UP001159364"/>
    </source>
</evidence>
<evidence type="ECO:0000256" key="1">
    <source>
        <dbReference type="ARBA" id="ARBA00004123"/>
    </source>
</evidence>
<reference evidence="6 7" key="1">
    <citation type="submission" date="2021-09" db="EMBL/GenBank/DDBJ databases">
        <title>Genomic insights and catalytic innovation underlie evolution of tropane alkaloids biosynthesis.</title>
        <authorList>
            <person name="Wang Y.-J."/>
            <person name="Tian T."/>
            <person name="Huang J.-P."/>
            <person name="Huang S.-X."/>
        </authorList>
    </citation>
    <scope>NUCLEOTIDE SEQUENCE [LARGE SCALE GENOMIC DNA]</scope>
    <source>
        <strain evidence="6">KIB-2018</strain>
        <tissue evidence="6">Leaf</tissue>
    </source>
</reference>
<dbReference type="Gene3D" id="1.20.5.170">
    <property type="match status" value="1"/>
</dbReference>
<dbReference type="SUPFAM" id="SSF57959">
    <property type="entry name" value="Leucine zipper domain"/>
    <property type="match status" value="1"/>
</dbReference>
<keyword evidence="3" id="KW-0539">Nucleus</keyword>
<keyword evidence="7" id="KW-1185">Reference proteome</keyword>
<dbReference type="GO" id="GO:0045893">
    <property type="term" value="P:positive regulation of DNA-templated transcription"/>
    <property type="evidence" value="ECO:0007669"/>
    <property type="project" value="InterPro"/>
</dbReference>
<name>A0AAV8T6W2_9ROSI</name>
<dbReference type="PANTHER" id="PTHR22952:SF433">
    <property type="entry name" value="PROTEIN FD"/>
    <property type="match status" value="1"/>
</dbReference>
<dbReference type="EMBL" id="JAIWQS010000006">
    <property type="protein sequence ID" value="KAJ8762343.1"/>
    <property type="molecule type" value="Genomic_DNA"/>
</dbReference>
<dbReference type="Pfam" id="PF00170">
    <property type="entry name" value="bZIP_1"/>
    <property type="match status" value="1"/>
</dbReference>
<feature type="region of interest" description="Disordered" evidence="4">
    <location>
        <begin position="196"/>
        <end position="216"/>
    </location>
</feature>
<accession>A0AAV8T6W2</accession>
<dbReference type="CDD" id="cd14707">
    <property type="entry name" value="bZIP_plant_BZIP46"/>
    <property type="match status" value="1"/>
</dbReference>
<evidence type="ECO:0000256" key="4">
    <source>
        <dbReference type="SAM" id="MobiDB-lite"/>
    </source>
</evidence>
<protein>
    <recommendedName>
        <fullName evidence="5">BZIP domain-containing protein</fullName>
    </recommendedName>
</protein>
<evidence type="ECO:0000259" key="5">
    <source>
        <dbReference type="PROSITE" id="PS00036"/>
    </source>
</evidence>
<dbReference type="InterPro" id="IPR046347">
    <property type="entry name" value="bZIP_sf"/>
</dbReference>
<proteinExistence type="predicted"/>
<feature type="domain" description="BZIP" evidence="5">
    <location>
        <begin position="205"/>
        <end position="220"/>
    </location>
</feature>
<dbReference type="GO" id="GO:0003700">
    <property type="term" value="F:DNA-binding transcription factor activity"/>
    <property type="evidence" value="ECO:0007669"/>
    <property type="project" value="InterPro"/>
</dbReference>
<evidence type="ECO:0000256" key="3">
    <source>
        <dbReference type="ARBA" id="ARBA00023242"/>
    </source>
</evidence>